<dbReference type="GO" id="GO:0016705">
    <property type="term" value="F:oxidoreductase activity, acting on paired donors, with incorporation or reduction of molecular oxygen"/>
    <property type="evidence" value="ECO:0007669"/>
    <property type="project" value="UniProtKB-UniRule"/>
</dbReference>
<dbReference type="PATRIC" id="fig|1003200.3.peg.1357"/>
<dbReference type="EC" id="1.14.-.-" evidence="1"/>
<dbReference type="InterPro" id="IPR040503">
    <property type="entry name" value="TRHO_N"/>
</dbReference>
<protein>
    <recommendedName>
        <fullName evidence="1">tRNA uridine(34) hydroxylase</fullName>
        <ecNumber evidence="1">1.14.-.-</ecNumber>
    </recommendedName>
    <alternativeName>
        <fullName evidence="1">tRNA hydroxylation protein O</fullName>
    </alternativeName>
</protein>
<dbReference type="SUPFAM" id="SSF52821">
    <property type="entry name" value="Rhodanese/Cell cycle control phosphatase"/>
    <property type="match status" value="1"/>
</dbReference>
<reference evidence="3 4" key="1">
    <citation type="submission" date="2011-06" db="EMBL/GenBank/DDBJ databases">
        <authorList>
            <person name="Bador J."/>
            <person name="Amoureux L."/>
            <person name="Neuwirth C."/>
        </authorList>
    </citation>
    <scope>NUCLEOTIDE SEQUENCE [LARGE SCALE GENOMIC DNA]</scope>
    <source>
        <strain evidence="3 4">AXX-A</strain>
    </source>
</reference>
<dbReference type="GO" id="GO:0006400">
    <property type="term" value="P:tRNA modification"/>
    <property type="evidence" value="ECO:0007669"/>
    <property type="project" value="UniProtKB-UniRule"/>
</dbReference>
<name>F7SXC2_9BURK</name>
<dbReference type="AlphaFoldDB" id="F7SXC2"/>
<gene>
    <name evidence="1" type="primary">trhO</name>
    <name evidence="3" type="ORF">AXXA_06888</name>
</gene>
<dbReference type="PANTHER" id="PTHR43268:SF3">
    <property type="entry name" value="RHODANESE-LIKE DOMAIN-CONTAINING PROTEIN 7-RELATED"/>
    <property type="match status" value="1"/>
</dbReference>
<evidence type="ECO:0000256" key="1">
    <source>
        <dbReference type="HAMAP-Rule" id="MF_00469"/>
    </source>
</evidence>
<dbReference type="PANTHER" id="PTHR43268">
    <property type="entry name" value="THIOSULFATE SULFURTRANSFERASE/RHODANESE-LIKE DOMAIN-CONTAINING PROTEIN 2"/>
    <property type="match status" value="1"/>
</dbReference>
<comment type="similarity">
    <text evidence="1">Belongs to the TrhO family.</text>
</comment>
<dbReference type="HOGENOM" id="CLU_038878_0_1_4"/>
<comment type="catalytic activity">
    <reaction evidence="1">
        <text>uridine(34) in tRNA + AH2 + O2 = 5-hydroxyuridine(34) in tRNA + A + H2O</text>
        <dbReference type="Rhea" id="RHEA:64224"/>
        <dbReference type="Rhea" id="RHEA-COMP:11727"/>
        <dbReference type="Rhea" id="RHEA-COMP:13381"/>
        <dbReference type="ChEBI" id="CHEBI:13193"/>
        <dbReference type="ChEBI" id="CHEBI:15377"/>
        <dbReference type="ChEBI" id="CHEBI:15379"/>
        <dbReference type="ChEBI" id="CHEBI:17499"/>
        <dbReference type="ChEBI" id="CHEBI:65315"/>
        <dbReference type="ChEBI" id="CHEBI:136877"/>
    </reaction>
</comment>
<organism evidence="3 4">
    <name type="scientific">Achromobacter insuavis AXX-A</name>
    <dbReference type="NCBI Taxonomy" id="1003200"/>
    <lineage>
        <taxon>Bacteria</taxon>
        <taxon>Pseudomonadati</taxon>
        <taxon>Pseudomonadota</taxon>
        <taxon>Betaproteobacteria</taxon>
        <taxon>Burkholderiales</taxon>
        <taxon>Alcaligenaceae</taxon>
        <taxon>Achromobacter</taxon>
    </lineage>
</organism>
<dbReference type="Pfam" id="PF17773">
    <property type="entry name" value="UPF0176_N"/>
    <property type="match status" value="1"/>
</dbReference>
<feature type="domain" description="Rhodanese" evidence="2">
    <location>
        <begin position="154"/>
        <end position="248"/>
    </location>
</feature>
<comment type="caution">
    <text evidence="3">The sequence shown here is derived from an EMBL/GenBank/DDBJ whole genome shotgun (WGS) entry which is preliminary data.</text>
</comment>
<dbReference type="Gene3D" id="3.40.250.10">
    <property type="entry name" value="Rhodanese-like domain"/>
    <property type="match status" value="1"/>
</dbReference>
<dbReference type="InterPro" id="IPR001763">
    <property type="entry name" value="Rhodanese-like_dom"/>
</dbReference>
<dbReference type="EMBL" id="AFRQ01000031">
    <property type="protein sequence ID" value="EGP47459.1"/>
    <property type="molecule type" value="Genomic_DNA"/>
</dbReference>
<dbReference type="PROSITE" id="PS50206">
    <property type="entry name" value="RHODANESE_3"/>
    <property type="match status" value="1"/>
</dbReference>
<evidence type="ECO:0000259" key="2">
    <source>
        <dbReference type="PROSITE" id="PS50206"/>
    </source>
</evidence>
<dbReference type="Proteomes" id="UP000004853">
    <property type="component" value="Unassembled WGS sequence"/>
</dbReference>
<sequence>MTHSKRAARPSDYYYGLRRSTPRFAMSSVVNIAAYKFVSLDALPELRARLLAEAGAAGLKGTILLAGEGINLFLAGAADGIDAFLRDLRGDARFADLEVKFSHSAQVPFRKLLVKIKREIIRMDHPTIRPEAGRAPGVDAKTLARWLERGADDNGRPVVMLDTRNAFEVDEGTFRDAIDWRIDRFTQFPAAVQAHRAELEGKTVVSFCTGGIRCEKAAIYMNEAGIENVYQLDGGILKYFEETGGPGFDGKCFVFDERISLDPALAPSQD</sequence>
<dbReference type="NCBIfam" id="NF003703">
    <property type="entry name" value="PRK05320.1"/>
    <property type="match status" value="1"/>
</dbReference>
<dbReference type="HAMAP" id="MF_00469">
    <property type="entry name" value="TrhO"/>
    <property type="match status" value="1"/>
</dbReference>
<keyword evidence="1" id="KW-0560">Oxidoreductase</keyword>
<evidence type="ECO:0000313" key="3">
    <source>
        <dbReference type="EMBL" id="EGP47459.1"/>
    </source>
</evidence>
<dbReference type="eggNOG" id="COG1054">
    <property type="taxonomic scope" value="Bacteria"/>
</dbReference>
<dbReference type="InterPro" id="IPR020936">
    <property type="entry name" value="TrhO"/>
</dbReference>
<dbReference type="InterPro" id="IPR036873">
    <property type="entry name" value="Rhodanese-like_dom_sf"/>
</dbReference>
<keyword evidence="1" id="KW-0819">tRNA processing</keyword>
<evidence type="ECO:0000313" key="4">
    <source>
        <dbReference type="Proteomes" id="UP000004853"/>
    </source>
</evidence>
<proteinExistence type="inferred from homology"/>
<accession>F7SXC2</accession>
<dbReference type="Pfam" id="PF00581">
    <property type="entry name" value="Rhodanese"/>
    <property type="match status" value="1"/>
</dbReference>
<comment type="function">
    <text evidence="1">Catalyzes oxygen-dependent 5-hydroxyuridine (ho5U) modification at position 34 in tRNAs.</text>
</comment>
<dbReference type="Gene3D" id="3.30.70.100">
    <property type="match status" value="1"/>
</dbReference>
<dbReference type="SMART" id="SM00450">
    <property type="entry name" value="RHOD"/>
    <property type="match status" value="1"/>
</dbReference>